<evidence type="ECO:0000313" key="1">
    <source>
        <dbReference type="EMBL" id="JAD41180.1"/>
    </source>
</evidence>
<protein>
    <submittedName>
        <fullName evidence="1">Uncharacterized protein</fullName>
    </submittedName>
</protein>
<accession>A0A0A8ZWQ7</accession>
<dbReference type="EMBL" id="GBRH01256715">
    <property type="protein sequence ID" value="JAD41180.1"/>
    <property type="molecule type" value="Transcribed_RNA"/>
</dbReference>
<reference evidence="1" key="1">
    <citation type="submission" date="2014-09" db="EMBL/GenBank/DDBJ databases">
        <authorList>
            <person name="Magalhaes I.L.F."/>
            <person name="Oliveira U."/>
            <person name="Santos F.R."/>
            <person name="Vidigal T.H.D.A."/>
            <person name="Brescovit A.D."/>
            <person name="Santos A.J."/>
        </authorList>
    </citation>
    <scope>NUCLEOTIDE SEQUENCE</scope>
    <source>
        <tissue evidence="1">Shoot tissue taken approximately 20 cm above the soil surface</tissue>
    </source>
</reference>
<proteinExistence type="predicted"/>
<name>A0A0A8ZWQ7_ARUDO</name>
<dbReference type="AlphaFoldDB" id="A0A0A8ZWQ7"/>
<organism evidence="1">
    <name type="scientific">Arundo donax</name>
    <name type="common">Giant reed</name>
    <name type="synonym">Donax arundinaceus</name>
    <dbReference type="NCBI Taxonomy" id="35708"/>
    <lineage>
        <taxon>Eukaryota</taxon>
        <taxon>Viridiplantae</taxon>
        <taxon>Streptophyta</taxon>
        <taxon>Embryophyta</taxon>
        <taxon>Tracheophyta</taxon>
        <taxon>Spermatophyta</taxon>
        <taxon>Magnoliopsida</taxon>
        <taxon>Liliopsida</taxon>
        <taxon>Poales</taxon>
        <taxon>Poaceae</taxon>
        <taxon>PACMAD clade</taxon>
        <taxon>Arundinoideae</taxon>
        <taxon>Arundineae</taxon>
        <taxon>Arundo</taxon>
    </lineage>
</organism>
<sequence>MGHANRFSWLFTLQGNDVKWQNKCPMA</sequence>
<reference evidence="1" key="2">
    <citation type="journal article" date="2015" name="Data Brief">
        <title>Shoot transcriptome of the giant reed, Arundo donax.</title>
        <authorList>
            <person name="Barrero R.A."/>
            <person name="Guerrero F.D."/>
            <person name="Moolhuijzen P."/>
            <person name="Goolsby J.A."/>
            <person name="Tidwell J."/>
            <person name="Bellgard S.E."/>
            <person name="Bellgard M.I."/>
        </authorList>
    </citation>
    <scope>NUCLEOTIDE SEQUENCE</scope>
    <source>
        <tissue evidence="1">Shoot tissue taken approximately 20 cm above the soil surface</tissue>
    </source>
</reference>